<feature type="domain" description="J" evidence="5">
    <location>
        <begin position="5"/>
        <end position="71"/>
    </location>
</feature>
<sequence length="387" mass="45959">MRQICYYRVLELEDSCTDIEIKKAYRRLALKYHPDKNHNNAEEAKEIFLSIQNAYEVLSDPQERAWYDDHKEAILRGVDIQHHDLGGLSEEELMGYFSTSCYRGFGDGDNGFYSIYRELFDLINEEDVEFSDASQYQERDLPSFGTSSTPYYPEIKEFYSQWKSYSTQKSFSWMDKINPNDAPMRRIKRQLEKDNQKYRDAGKKKFNETIRNLVEFVQKRDPRYREYVATQKQLNEEKQKLQQEQLKQEKLKNQQKLQDYQVPEWAQTTEADELEQERVEMEWLDNDNDGYSNPMEGGEDYGDDELYCIVCDKLFQSLAQMNNHKKSKKHLKLMDDLKREMMDQEEILSSNLDSVHLSDISTPQVLSIPSSPKVEQKGKLNKITWLY</sequence>
<proteinExistence type="predicted"/>
<dbReference type="InterPro" id="IPR013087">
    <property type="entry name" value="Znf_C2H2_type"/>
</dbReference>
<dbReference type="GO" id="GO:0008270">
    <property type="term" value="F:zinc ion binding"/>
    <property type="evidence" value="ECO:0007669"/>
    <property type="project" value="UniProtKB-KW"/>
</dbReference>
<dbReference type="PRINTS" id="PR00625">
    <property type="entry name" value="JDOMAIN"/>
</dbReference>
<dbReference type="OrthoDB" id="5894at2759"/>
<dbReference type="Pfam" id="PF12171">
    <property type="entry name" value="zf-C2H2_jaz"/>
    <property type="match status" value="1"/>
</dbReference>
<keyword evidence="3" id="KW-0862">Zinc</keyword>
<dbReference type="Pfam" id="PF21884">
    <property type="entry name" value="ZUO1-like_ZHD"/>
    <property type="match status" value="1"/>
</dbReference>
<dbReference type="Gene3D" id="1.10.287.110">
    <property type="entry name" value="DnaJ domain"/>
    <property type="match status" value="1"/>
</dbReference>
<dbReference type="InterPro" id="IPR051964">
    <property type="entry name" value="Chaperone_stress_response"/>
</dbReference>
<dbReference type="InterPro" id="IPR022755">
    <property type="entry name" value="Znf_C2H2_jaz"/>
</dbReference>
<dbReference type="CDD" id="cd06257">
    <property type="entry name" value="DnaJ"/>
    <property type="match status" value="1"/>
</dbReference>
<dbReference type="FunFam" id="1.10.287.110:FF:000046">
    <property type="entry name" value="dnaJ homolog subfamily C member 21"/>
    <property type="match status" value="1"/>
</dbReference>
<protein>
    <submittedName>
        <fullName evidence="6">DnaJ-domain-containing protein</fullName>
    </submittedName>
</protein>
<evidence type="ECO:0000256" key="2">
    <source>
        <dbReference type="ARBA" id="ARBA00022771"/>
    </source>
</evidence>
<dbReference type="SMART" id="SM00271">
    <property type="entry name" value="DnaJ"/>
    <property type="match status" value="1"/>
</dbReference>
<organism evidence="6 7">
    <name type="scientific">Conidiobolus coronatus (strain ATCC 28846 / CBS 209.66 / NRRL 28638)</name>
    <name type="common">Delacroixia coronata</name>
    <dbReference type="NCBI Taxonomy" id="796925"/>
    <lineage>
        <taxon>Eukaryota</taxon>
        <taxon>Fungi</taxon>
        <taxon>Fungi incertae sedis</taxon>
        <taxon>Zoopagomycota</taxon>
        <taxon>Entomophthoromycotina</taxon>
        <taxon>Entomophthoromycetes</taxon>
        <taxon>Entomophthorales</taxon>
        <taxon>Ancylistaceae</taxon>
        <taxon>Conidiobolus</taxon>
    </lineage>
</organism>
<keyword evidence="4" id="KW-0175">Coiled coil</keyword>
<dbReference type="Pfam" id="PF00226">
    <property type="entry name" value="DnaJ"/>
    <property type="match status" value="1"/>
</dbReference>
<accession>A0A137PBN4</accession>
<evidence type="ECO:0000259" key="5">
    <source>
        <dbReference type="PROSITE" id="PS50076"/>
    </source>
</evidence>
<dbReference type="OMA" id="RANHEES"/>
<evidence type="ECO:0000256" key="1">
    <source>
        <dbReference type="ARBA" id="ARBA00022723"/>
    </source>
</evidence>
<name>A0A137PBN4_CONC2</name>
<keyword evidence="2" id="KW-0863">Zinc-finger</keyword>
<evidence type="ECO:0000313" key="7">
    <source>
        <dbReference type="Proteomes" id="UP000070444"/>
    </source>
</evidence>
<dbReference type="PROSITE" id="PS50076">
    <property type="entry name" value="DNAJ_2"/>
    <property type="match status" value="1"/>
</dbReference>
<dbReference type="SUPFAM" id="SSF46565">
    <property type="entry name" value="Chaperone J-domain"/>
    <property type="match status" value="1"/>
</dbReference>
<dbReference type="SUPFAM" id="SSF57667">
    <property type="entry name" value="beta-beta-alpha zinc fingers"/>
    <property type="match status" value="1"/>
</dbReference>
<reference evidence="6 7" key="1">
    <citation type="journal article" date="2015" name="Genome Biol. Evol.">
        <title>Phylogenomic analyses indicate that early fungi evolved digesting cell walls of algal ancestors of land plants.</title>
        <authorList>
            <person name="Chang Y."/>
            <person name="Wang S."/>
            <person name="Sekimoto S."/>
            <person name="Aerts A.L."/>
            <person name="Choi C."/>
            <person name="Clum A."/>
            <person name="LaButti K.M."/>
            <person name="Lindquist E.A."/>
            <person name="Yee Ngan C."/>
            <person name="Ohm R.A."/>
            <person name="Salamov A.A."/>
            <person name="Grigoriev I.V."/>
            <person name="Spatafora J.W."/>
            <person name="Berbee M.L."/>
        </authorList>
    </citation>
    <scope>NUCLEOTIDE SEQUENCE [LARGE SCALE GENOMIC DNA]</scope>
    <source>
        <strain evidence="6 7">NRRL 28638</strain>
    </source>
</reference>
<dbReference type="InterPro" id="IPR054076">
    <property type="entry name" value="ZUO1-like_ZHD"/>
</dbReference>
<dbReference type="EMBL" id="KQ964455">
    <property type="protein sequence ID" value="KXN72341.1"/>
    <property type="molecule type" value="Genomic_DNA"/>
</dbReference>
<keyword evidence="1" id="KW-0479">Metal-binding</keyword>
<evidence type="ECO:0000256" key="4">
    <source>
        <dbReference type="SAM" id="Coils"/>
    </source>
</evidence>
<dbReference type="Proteomes" id="UP000070444">
    <property type="component" value="Unassembled WGS sequence"/>
</dbReference>
<dbReference type="PANTHER" id="PTHR44029">
    <property type="entry name" value="DNAJ HOMOLOG SUBFAMILY C MEMBER 21"/>
    <property type="match status" value="1"/>
</dbReference>
<feature type="coiled-coil region" evidence="4">
    <location>
        <begin position="184"/>
        <end position="254"/>
    </location>
</feature>
<dbReference type="PROSITE" id="PS00028">
    <property type="entry name" value="ZINC_FINGER_C2H2_1"/>
    <property type="match status" value="1"/>
</dbReference>
<evidence type="ECO:0000256" key="3">
    <source>
        <dbReference type="ARBA" id="ARBA00022833"/>
    </source>
</evidence>
<dbReference type="InterPro" id="IPR036236">
    <property type="entry name" value="Znf_C2H2_sf"/>
</dbReference>
<dbReference type="AlphaFoldDB" id="A0A137PBN4"/>
<dbReference type="GO" id="GO:0005737">
    <property type="term" value="C:cytoplasm"/>
    <property type="evidence" value="ECO:0007669"/>
    <property type="project" value="TreeGrafter"/>
</dbReference>
<keyword evidence="7" id="KW-1185">Reference proteome</keyword>
<dbReference type="STRING" id="796925.A0A137PBN4"/>
<dbReference type="Gene3D" id="3.30.160.60">
    <property type="entry name" value="Classic Zinc Finger"/>
    <property type="match status" value="1"/>
</dbReference>
<evidence type="ECO:0000313" key="6">
    <source>
        <dbReference type="EMBL" id="KXN72341.1"/>
    </source>
</evidence>
<dbReference type="PANTHER" id="PTHR44029:SF1">
    <property type="entry name" value="DNAJ HOMOLOG SUBFAMILY C MEMBER 21"/>
    <property type="match status" value="1"/>
</dbReference>
<dbReference type="InterPro" id="IPR001623">
    <property type="entry name" value="DnaJ_domain"/>
</dbReference>
<dbReference type="InterPro" id="IPR036869">
    <property type="entry name" value="J_dom_sf"/>
</dbReference>
<gene>
    <name evidence="6" type="ORF">CONCODRAFT_37070</name>
</gene>